<dbReference type="InterPro" id="IPR006612">
    <property type="entry name" value="THAP_Znf"/>
</dbReference>
<keyword evidence="2 5" id="KW-0863">Zinc-finger</keyword>
<proteinExistence type="evidence at transcript level"/>
<evidence type="ECO:0000256" key="3">
    <source>
        <dbReference type="ARBA" id="ARBA00022833"/>
    </source>
</evidence>
<sequence>MGRICIVHNCEENENTTLIHRFPKPIPSAEKWQKILKLEKYSIDDLLKKYAVCTKHFTKDSYRNPISRQLNKTAVPHLSPEYDDALDQTAFQSVIPPMMEVEEEYFDDFDTIEENYSLSEEDAIAPSTQEIILEYETSNPPVDIIQEEEEEERFIKIQPKPVKKELPKIMTPESTAQLIPIIFKNIPNSAKLVPVQVSKTQAKSFATIRQILPKPNLEEANEPPISTTITTTISPIRSTKEYETQTTQTEPIEIRTEDEIVENTIIMLEYGEYGTLSKLDLIKLAIENKTKIDELQKKLQTFEAAHETMMKSMEMFKSLMK</sequence>
<keyword evidence="1" id="KW-0479">Metal-binding</keyword>
<evidence type="ECO:0000313" key="8">
    <source>
        <dbReference type="EMBL" id="JAB54822.1"/>
    </source>
</evidence>
<dbReference type="Pfam" id="PF05485">
    <property type="entry name" value="THAP"/>
    <property type="match status" value="1"/>
</dbReference>
<keyword evidence="4 5" id="KW-0238">DNA-binding</keyword>
<keyword evidence="3" id="KW-0862">Zinc</keyword>
<evidence type="ECO:0000256" key="5">
    <source>
        <dbReference type="PROSITE-ProRule" id="PRU00309"/>
    </source>
</evidence>
<reference evidence="8" key="1">
    <citation type="journal article" date="2014" name="Insect Biochem. Mol. Biol.">
        <title>An insight into the sialome of the frog biting fly, Corethrella appendiculata.</title>
        <authorList>
            <person name="Ribeiro J.M.C."/>
            <person name="Chagas A.C."/>
            <person name="Pham V.M."/>
            <person name="Lounibos L.P."/>
            <person name="Calvo E."/>
        </authorList>
    </citation>
    <scope>NUCLEOTIDE SEQUENCE</scope>
    <source>
        <tissue evidence="8">Salivary glands</tissue>
    </source>
</reference>
<organism evidence="8">
    <name type="scientific">Corethrella appendiculata</name>
    <dbReference type="NCBI Taxonomy" id="1370023"/>
    <lineage>
        <taxon>Eukaryota</taxon>
        <taxon>Metazoa</taxon>
        <taxon>Ecdysozoa</taxon>
        <taxon>Arthropoda</taxon>
        <taxon>Hexapoda</taxon>
        <taxon>Insecta</taxon>
        <taxon>Pterygota</taxon>
        <taxon>Neoptera</taxon>
        <taxon>Endopterygota</taxon>
        <taxon>Diptera</taxon>
        <taxon>Nematocera</taxon>
        <taxon>Culicoidea</taxon>
        <taxon>Chaoboridae</taxon>
        <taxon>Corethrella</taxon>
    </lineage>
</organism>
<evidence type="ECO:0000256" key="4">
    <source>
        <dbReference type="ARBA" id="ARBA00023125"/>
    </source>
</evidence>
<name>U5ENH1_9DIPT</name>
<dbReference type="InterPro" id="IPR038441">
    <property type="entry name" value="THAP_Znf_sf"/>
</dbReference>
<dbReference type="SUPFAM" id="SSF57716">
    <property type="entry name" value="Glucocorticoid receptor-like (DNA-binding domain)"/>
    <property type="match status" value="1"/>
</dbReference>
<feature type="domain" description="THAP-type" evidence="7">
    <location>
        <begin position="1"/>
        <end position="79"/>
    </location>
</feature>
<dbReference type="PROSITE" id="PS50950">
    <property type="entry name" value="ZF_THAP"/>
    <property type="match status" value="1"/>
</dbReference>
<feature type="coiled-coil region" evidence="6">
    <location>
        <begin position="285"/>
        <end position="312"/>
    </location>
</feature>
<evidence type="ECO:0000256" key="1">
    <source>
        <dbReference type="ARBA" id="ARBA00022723"/>
    </source>
</evidence>
<dbReference type="Gene3D" id="6.20.210.20">
    <property type="entry name" value="THAP domain"/>
    <property type="match status" value="1"/>
</dbReference>
<dbReference type="GO" id="GO:0003677">
    <property type="term" value="F:DNA binding"/>
    <property type="evidence" value="ECO:0007669"/>
    <property type="project" value="UniProtKB-UniRule"/>
</dbReference>
<keyword evidence="6" id="KW-0175">Coiled coil</keyword>
<dbReference type="SMART" id="SM00980">
    <property type="entry name" value="THAP"/>
    <property type="match status" value="1"/>
</dbReference>
<accession>U5ENH1</accession>
<evidence type="ECO:0000259" key="7">
    <source>
        <dbReference type="PROSITE" id="PS50950"/>
    </source>
</evidence>
<evidence type="ECO:0000256" key="6">
    <source>
        <dbReference type="SAM" id="Coils"/>
    </source>
</evidence>
<dbReference type="AlphaFoldDB" id="U5ENH1"/>
<dbReference type="GO" id="GO:0008270">
    <property type="term" value="F:zinc ion binding"/>
    <property type="evidence" value="ECO:0007669"/>
    <property type="project" value="UniProtKB-KW"/>
</dbReference>
<dbReference type="SMART" id="SM00692">
    <property type="entry name" value="DM3"/>
    <property type="match status" value="1"/>
</dbReference>
<evidence type="ECO:0000256" key="2">
    <source>
        <dbReference type="ARBA" id="ARBA00022771"/>
    </source>
</evidence>
<dbReference type="EMBL" id="GANO01005049">
    <property type="protein sequence ID" value="JAB54822.1"/>
    <property type="molecule type" value="mRNA"/>
</dbReference>
<protein>
    <submittedName>
        <fullName evidence="8">Protein aael aael010811 aedes aegypti</fullName>
    </submittedName>
</protein>